<organism evidence="2 3">
    <name type="scientific">Patellaria atrata CBS 101060</name>
    <dbReference type="NCBI Taxonomy" id="1346257"/>
    <lineage>
        <taxon>Eukaryota</taxon>
        <taxon>Fungi</taxon>
        <taxon>Dikarya</taxon>
        <taxon>Ascomycota</taxon>
        <taxon>Pezizomycotina</taxon>
        <taxon>Dothideomycetes</taxon>
        <taxon>Dothideomycetes incertae sedis</taxon>
        <taxon>Patellariales</taxon>
        <taxon>Patellariaceae</taxon>
        <taxon>Patellaria</taxon>
    </lineage>
</organism>
<keyword evidence="3" id="KW-1185">Reference proteome</keyword>
<gene>
    <name evidence="2" type="ORF">M501DRAFT_906888</name>
</gene>
<dbReference type="PROSITE" id="PS50011">
    <property type="entry name" value="PROTEIN_KINASE_DOM"/>
    <property type="match status" value="1"/>
</dbReference>
<feature type="domain" description="Protein kinase" evidence="1">
    <location>
        <begin position="5"/>
        <end position="261"/>
    </location>
</feature>
<dbReference type="Proteomes" id="UP000799429">
    <property type="component" value="Unassembled WGS sequence"/>
</dbReference>
<feature type="non-terminal residue" evidence="2">
    <location>
        <position position="261"/>
    </location>
</feature>
<evidence type="ECO:0000313" key="2">
    <source>
        <dbReference type="EMBL" id="KAF2843795.1"/>
    </source>
</evidence>
<evidence type="ECO:0000313" key="3">
    <source>
        <dbReference type="Proteomes" id="UP000799429"/>
    </source>
</evidence>
<dbReference type="OrthoDB" id="5337378at2759"/>
<dbReference type="AlphaFoldDB" id="A0A9P4VVP8"/>
<dbReference type="SUPFAM" id="SSF56112">
    <property type="entry name" value="Protein kinase-like (PK-like)"/>
    <property type="match status" value="1"/>
</dbReference>
<dbReference type="InterPro" id="IPR000719">
    <property type="entry name" value="Prot_kinase_dom"/>
</dbReference>
<sequence length="261" mass="30369">IDDRYVFREFLGVGCEGSTALYQDTYLGKTVVIKRYKNVQRNQLSNSMIEIFQGQAHDWPPEIPAMLLFGNVNDAIPENPTGSDTGHLGFLPVLDYFLVNRDRNRKTSPKWHLVSPYISNGTLKNLARRIYEEQLSEDQGLRTLDASLRPVFNNLLARVSTLHDKGYCHNDIKPSNILAHSLTDWILGDLGNVRQIHHPFYATNLWKKKNQWSDCRANDIRRALKTYLWVLRAGTTNKQMFDEAFYAESEPWSRMYWNFIR</sequence>
<dbReference type="EMBL" id="MU006089">
    <property type="protein sequence ID" value="KAF2843795.1"/>
    <property type="molecule type" value="Genomic_DNA"/>
</dbReference>
<comment type="caution">
    <text evidence="2">The sequence shown here is derived from an EMBL/GenBank/DDBJ whole genome shotgun (WGS) entry which is preliminary data.</text>
</comment>
<dbReference type="GO" id="GO:0004672">
    <property type="term" value="F:protein kinase activity"/>
    <property type="evidence" value="ECO:0007669"/>
    <property type="project" value="InterPro"/>
</dbReference>
<name>A0A9P4VVP8_9PEZI</name>
<reference evidence="2" key="1">
    <citation type="journal article" date="2020" name="Stud. Mycol.">
        <title>101 Dothideomycetes genomes: a test case for predicting lifestyles and emergence of pathogens.</title>
        <authorList>
            <person name="Haridas S."/>
            <person name="Albert R."/>
            <person name="Binder M."/>
            <person name="Bloem J."/>
            <person name="Labutti K."/>
            <person name="Salamov A."/>
            <person name="Andreopoulos B."/>
            <person name="Baker S."/>
            <person name="Barry K."/>
            <person name="Bills G."/>
            <person name="Bluhm B."/>
            <person name="Cannon C."/>
            <person name="Castanera R."/>
            <person name="Culley D."/>
            <person name="Daum C."/>
            <person name="Ezra D."/>
            <person name="Gonzalez J."/>
            <person name="Henrissat B."/>
            <person name="Kuo A."/>
            <person name="Liang C."/>
            <person name="Lipzen A."/>
            <person name="Lutzoni F."/>
            <person name="Magnuson J."/>
            <person name="Mondo S."/>
            <person name="Nolan M."/>
            <person name="Ohm R."/>
            <person name="Pangilinan J."/>
            <person name="Park H.-J."/>
            <person name="Ramirez L."/>
            <person name="Alfaro M."/>
            <person name="Sun H."/>
            <person name="Tritt A."/>
            <person name="Yoshinaga Y."/>
            <person name="Zwiers L.-H."/>
            <person name="Turgeon B."/>
            <person name="Goodwin S."/>
            <person name="Spatafora J."/>
            <person name="Crous P."/>
            <person name="Grigoriev I."/>
        </authorList>
    </citation>
    <scope>NUCLEOTIDE SEQUENCE</scope>
    <source>
        <strain evidence="2">CBS 101060</strain>
    </source>
</reference>
<dbReference type="Pfam" id="PF00069">
    <property type="entry name" value="Pkinase"/>
    <property type="match status" value="1"/>
</dbReference>
<feature type="non-terminal residue" evidence="2">
    <location>
        <position position="1"/>
    </location>
</feature>
<dbReference type="GO" id="GO:0005524">
    <property type="term" value="F:ATP binding"/>
    <property type="evidence" value="ECO:0007669"/>
    <property type="project" value="InterPro"/>
</dbReference>
<evidence type="ECO:0000259" key="1">
    <source>
        <dbReference type="PROSITE" id="PS50011"/>
    </source>
</evidence>
<dbReference type="Gene3D" id="1.10.510.10">
    <property type="entry name" value="Transferase(Phosphotransferase) domain 1"/>
    <property type="match status" value="1"/>
</dbReference>
<protein>
    <recommendedName>
        <fullName evidence="1">Protein kinase domain-containing protein</fullName>
    </recommendedName>
</protein>
<proteinExistence type="predicted"/>
<dbReference type="InterPro" id="IPR011009">
    <property type="entry name" value="Kinase-like_dom_sf"/>
</dbReference>
<accession>A0A9P4VVP8</accession>